<comment type="subcellular location">
    <subcellularLocation>
        <location evidence="1">Cell envelope</location>
    </subcellularLocation>
</comment>
<evidence type="ECO:0000256" key="5">
    <source>
        <dbReference type="PROSITE-ProRule" id="PRU00339"/>
    </source>
</evidence>
<dbReference type="SUPFAM" id="SSF48452">
    <property type="entry name" value="TPR-like"/>
    <property type="match status" value="1"/>
</dbReference>
<evidence type="ECO:0000259" key="7">
    <source>
        <dbReference type="Pfam" id="PF23914"/>
    </source>
</evidence>
<feature type="transmembrane region" description="Helical" evidence="6">
    <location>
        <begin position="88"/>
        <end position="108"/>
    </location>
</feature>
<dbReference type="GO" id="GO:0030313">
    <property type="term" value="C:cell envelope"/>
    <property type="evidence" value="ECO:0007669"/>
    <property type="project" value="UniProtKB-SubCell"/>
</dbReference>
<keyword evidence="3" id="KW-0201">Cytochrome c-type biogenesis</keyword>
<dbReference type="SMART" id="SM00028">
    <property type="entry name" value="TPR"/>
    <property type="match status" value="2"/>
</dbReference>
<evidence type="ECO:0000313" key="8">
    <source>
        <dbReference type="EMBL" id="ANF55001.1"/>
    </source>
</evidence>
<dbReference type="AlphaFoldDB" id="A0A172Y6Z1"/>
<keyword evidence="4 5" id="KW-0802">TPR repeat</keyword>
<dbReference type="InterPro" id="IPR019734">
    <property type="entry name" value="TPR_rpt"/>
</dbReference>
<gene>
    <name evidence="8" type="ORF">DA69_09730</name>
</gene>
<dbReference type="GO" id="GO:0005886">
    <property type="term" value="C:plasma membrane"/>
    <property type="evidence" value="ECO:0007669"/>
    <property type="project" value="TreeGrafter"/>
</dbReference>
<feature type="repeat" description="TPR" evidence="5">
    <location>
        <begin position="152"/>
        <end position="185"/>
    </location>
</feature>
<keyword evidence="6" id="KW-1133">Transmembrane helix</keyword>
<keyword evidence="6" id="KW-0812">Transmembrane</keyword>
<keyword evidence="9" id="KW-1185">Reference proteome</keyword>
<dbReference type="PANTHER" id="PTHR47870:SF1">
    <property type="entry name" value="CYTOCHROME C-TYPE BIOGENESIS PROTEIN CCMH"/>
    <property type="match status" value="1"/>
</dbReference>
<evidence type="ECO:0000256" key="1">
    <source>
        <dbReference type="ARBA" id="ARBA00004196"/>
    </source>
</evidence>
<evidence type="ECO:0000256" key="6">
    <source>
        <dbReference type="SAM" id="Phobius"/>
    </source>
</evidence>
<organism evidence="8 9">
    <name type="scientific">Brevundimonas naejangsanensis</name>
    <dbReference type="NCBI Taxonomy" id="588932"/>
    <lineage>
        <taxon>Bacteria</taxon>
        <taxon>Pseudomonadati</taxon>
        <taxon>Pseudomonadota</taxon>
        <taxon>Alphaproteobacteria</taxon>
        <taxon>Caulobacterales</taxon>
        <taxon>Caulobacteraceae</taxon>
        <taxon>Brevundimonas</taxon>
    </lineage>
</organism>
<evidence type="ECO:0000256" key="3">
    <source>
        <dbReference type="ARBA" id="ARBA00022748"/>
    </source>
</evidence>
<dbReference type="GO" id="GO:0017004">
    <property type="term" value="P:cytochrome complex assembly"/>
    <property type="evidence" value="ECO:0007669"/>
    <property type="project" value="UniProtKB-KW"/>
</dbReference>
<dbReference type="STRING" id="588932.DA69_09730"/>
<feature type="domain" description="Cytochrome c-type biogenesis protein H TPR" evidence="7">
    <location>
        <begin position="132"/>
        <end position="260"/>
    </location>
</feature>
<dbReference type="eggNOG" id="COG4235">
    <property type="taxonomic scope" value="Bacteria"/>
</dbReference>
<evidence type="ECO:0000313" key="9">
    <source>
        <dbReference type="Proteomes" id="UP000077603"/>
    </source>
</evidence>
<dbReference type="Gene3D" id="1.25.40.10">
    <property type="entry name" value="Tetratricopeptide repeat domain"/>
    <property type="match status" value="1"/>
</dbReference>
<dbReference type="NCBIfam" id="TIGR03142">
    <property type="entry name" value="cytochro_ccmI"/>
    <property type="match status" value="1"/>
</dbReference>
<evidence type="ECO:0000256" key="2">
    <source>
        <dbReference type="ARBA" id="ARBA00022737"/>
    </source>
</evidence>
<dbReference type="Pfam" id="PF23914">
    <property type="entry name" value="TPR_CcmH_CycH"/>
    <property type="match status" value="1"/>
</dbReference>
<dbReference type="InterPro" id="IPR056413">
    <property type="entry name" value="TPR_CcmH_CycH"/>
</dbReference>
<dbReference type="PROSITE" id="PS50005">
    <property type="entry name" value="TPR"/>
    <property type="match status" value="1"/>
</dbReference>
<dbReference type="InterPro" id="IPR011990">
    <property type="entry name" value="TPR-like_helical_dom_sf"/>
</dbReference>
<evidence type="ECO:0000256" key="4">
    <source>
        <dbReference type="ARBA" id="ARBA00022803"/>
    </source>
</evidence>
<name>A0A172Y6Z1_9CAUL</name>
<dbReference type="InterPro" id="IPR017560">
    <property type="entry name" value="Cyt_c_biogenesis_CcmI"/>
</dbReference>
<dbReference type="RefSeq" id="WP_025978530.1">
    <property type="nucleotide sequence ID" value="NZ_CP015614.1"/>
</dbReference>
<proteinExistence type="predicted"/>
<accession>A0A172Y6Z1</accession>
<sequence>MTIFWIMTALVTALAGLAVLSAARRGAQAESVADRDAGARELAELDRLKARGLLDEASWTAARAEAGRRLLAAQRADRRPVSCPADRYWVLGGIGAAAAASLGLYAVFGAPGMKDQAYETRVREWASTPEALEPAQVAAVLGQVVKDRPDDRLALTMLGAARFEAGDPIGAASAFRRALAIQPDDAQSWARLGESLVRANDGAVDGDAEAAFRQAVKLDPDQLGARFYLGDAALARGDVAEAEAMWSPLIAALAPSDPRRADLQKRLTEAAR</sequence>
<keyword evidence="2" id="KW-0677">Repeat</keyword>
<dbReference type="EMBL" id="CP015614">
    <property type="protein sequence ID" value="ANF55001.1"/>
    <property type="molecule type" value="Genomic_DNA"/>
</dbReference>
<dbReference type="InterPro" id="IPR051263">
    <property type="entry name" value="C-type_cytochrome_biogenesis"/>
</dbReference>
<protein>
    <submittedName>
        <fullName evidence="8">C-type cytochrome biogenesis protein CcmI</fullName>
    </submittedName>
</protein>
<dbReference type="OrthoDB" id="9815847at2"/>
<dbReference type="KEGG" id="bne:DA69_09730"/>
<dbReference type="PANTHER" id="PTHR47870">
    <property type="entry name" value="CYTOCHROME C-TYPE BIOGENESIS PROTEIN CCMH"/>
    <property type="match status" value="1"/>
</dbReference>
<reference evidence="8 9" key="1">
    <citation type="journal article" date="2014" name="Genome Announc.">
        <title>Genome Sequence of a Promising Hydrogen-Producing Facultative Anaerobic Bacterium, Brevundimonas naejangsanensis Strain B1.</title>
        <authorList>
            <person name="Su H."/>
            <person name="Zhang T."/>
            <person name="Bao M."/>
            <person name="Jiang Y."/>
            <person name="Wang Y."/>
            <person name="Tan T."/>
        </authorList>
    </citation>
    <scope>NUCLEOTIDE SEQUENCE [LARGE SCALE GENOMIC DNA]</scope>
    <source>
        <strain evidence="8 9">B1</strain>
    </source>
</reference>
<keyword evidence="6" id="KW-0472">Membrane</keyword>
<dbReference type="Proteomes" id="UP000077603">
    <property type="component" value="Chromosome"/>
</dbReference>